<keyword evidence="1" id="KW-0472">Membrane</keyword>
<name>A0A6C0C2C3_9ZZZZ</name>
<dbReference type="AlphaFoldDB" id="A0A6C0C2C3"/>
<feature type="transmembrane region" description="Helical" evidence="1">
    <location>
        <begin position="52"/>
        <end position="71"/>
    </location>
</feature>
<dbReference type="EMBL" id="MN739318">
    <property type="protein sequence ID" value="QHS98550.1"/>
    <property type="molecule type" value="Genomic_DNA"/>
</dbReference>
<evidence type="ECO:0000256" key="1">
    <source>
        <dbReference type="SAM" id="Phobius"/>
    </source>
</evidence>
<accession>A0A6C0C2C3</accession>
<proteinExistence type="predicted"/>
<protein>
    <submittedName>
        <fullName evidence="2">Uncharacterized protein</fullName>
    </submittedName>
</protein>
<reference evidence="2" key="1">
    <citation type="journal article" date="2020" name="Nature">
        <title>Giant virus diversity and host interactions through global metagenomics.</title>
        <authorList>
            <person name="Schulz F."/>
            <person name="Roux S."/>
            <person name="Paez-Espino D."/>
            <person name="Jungbluth S."/>
            <person name="Walsh D.A."/>
            <person name="Denef V.J."/>
            <person name="McMahon K.D."/>
            <person name="Konstantinidis K.T."/>
            <person name="Eloe-Fadrosh E.A."/>
            <person name="Kyrpides N.C."/>
            <person name="Woyke T."/>
        </authorList>
    </citation>
    <scope>NUCLEOTIDE SEQUENCE</scope>
    <source>
        <strain evidence="2">GVMAG-M-3300020185-18</strain>
    </source>
</reference>
<evidence type="ECO:0000313" key="2">
    <source>
        <dbReference type="EMBL" id="QHS98550.1"/>
    </source>
</evidence>
<keyword evidence="1" id="KW-0812">Transmembrane</keyword>
<sequence length="76" mass="8959">MYLMSAEEKVFSISDLRLYILQYAIEDKKAERNNKCLTSCKERVNYTVDSCLWNIFCCAICCFCTYPSFGFRPSRQ</sequence>
<organism evidence="2">
    <name type="scientific">viral metagenome</name>
    <dbReference type="NCBI Taxonomy" id="1070528"/>
    <lineage>
        <taxon>unclassified sequences</taxon>
        <taxon>metagenomes</taxon>
        <taxon>organismal metagenomes</taxon>
    </lineage>
</organism>
<keyword evidence="1" id="KW-1133">Transmembrane helix</keyword>